<evidence type="ECO:0000256" key="1">
    <source>
        <dbReference type="SAM" id="MobiDB-lite"/>
    </source>
</evidence>
<dbReference type="Proteomes" id="UP000676336">
    <property type="component" value="Unassembled WGS sequence"/>
</dbReference>
<comment type="caution">
    <text evidence="2">The sequence shown here is derived from an EMBL/GenBank/DDBJ whole genome shotgun (WGS) entry which is preliminary data.</text>
</comment>
<evidence type="ECO:0000313" key="2">
    <source>
        <dbReference type="EMBL" id="CAF5181768.1"/>
    </source>
</evidence>
<reference evidence="2" key="1">
    <citation type="submission" date="2021-02" db="EMBL/GenBank/DDBJ databases">
        <authorList>
            <person name="Nowell W R."/>
        </authorList>
    </citation>
    <scope>NUCLEOTIDE SEQUENCE</scope>
</reference>
<name>A0A8S3HE65_9BILA</name>
<feature type="region of interest" description="Disordered" evidence="1">
    <location>
        <begin position="1"/>
        <end position="21"/>
    </location>
</feature>
<dbReference type="EMBL" id="CAJOBI010318888">
    <property type="protein sequence ID" value="CAF5181768.1"/>
    <property type="molecule type" value="Genomic_DNA"/>
</dbReference>
<organism evidence="2 3">
    <name type="scientific">Rotaria magnacalcarata</name>
    <dbReference type="NCBI Taxonomy" id="392030"/>
    <lineage>
        <taxon>Eukaryota</taxon>
        <taxon>Metazoa</taxon>
        <taxon>Spiralia</taxon>
        <taxon>Gnathifera</taxon>
        <taxon>Rotifera</taxon>
        <taxon>Eurotatoria</taxon>
        <taxon>Bdelloidea</taxon>
        <taxon>Philodinida</taxon>
        <taxon>Philodinidae</taxon>
        <taxon>Rotaria</taxon>
    </lineage>
</organism>
<gene>
    <name evidence="2" type="ORF">SMN809_LOCUS69167</name>
</gene>
<dbReference type="AlphaFoldDB" id="A0A8S3HE65"/>
<sequence>MEHKDHFYTITEGEQPKRVKPTGHPIVLLCHDESTYKSGEISAKCWIVEDN</sequence>
<feature type="non-terminal residue" evidence="2">
    <location>
        <position position="1"/>
    </location>
</feature>
<evidence type="ECO:0000313" key="3">
    <source>
        <dbReference type="Proteomes" id="UP000676336"/>
    </source>
</evidence>
<accession>A0A8S3HE65</accession>
<protein>
    <submittedName>
        <fullName evidence="2">Uncharacterized protein</fullName>
    </submittedName>
</protein>
<proteinExistence type="predicted"/>